<dbReference type="InParanoid" id="A0A1X7UJ29"/>
<accession>A0A1X7UJ29</accession>
<name>A0A1X7UJ29_AMPQE</name>
<dbReference type="PANTHER" id="PTHR46579:SF1">
    <property type="entry name" value="F5_8 TYPE C DOMAIN-CONTAINING PROTEIN"/>
    <property type="match status" value="1"/>
</dbReference>
<dbReference type="PANTHER" id="PTHR46579">
    <property type="entry name" value="F5/8 TYPE C DOMAIN-CONTAINING PROTEIN-RELATED"/>
    <property type="match status" value="1"/>
</dbReference>
<evidence type="ECO:0000313" key="1">
    <source>
        <dbReference type="EnsemblMetazoa" id="Aqu2.1.27980_001"/>
    </source>
</evidence>
<dbReference type="AlphaFoldDB" id="A0A1X7UJ29"/>
<organism evidence="1">
    <name type="scientific">Amphimedon queenslandica</name>
    <name type="common">Sponge</name>
    <dbReference type="NCBI Taxonomy" id="400682"/>
    <lineage>
        <taxon>Eukaryota</taxon>
        <taxon>Metazoa</taxon>
        <taxon>Porifera</taxon>
        <taxon>Demospongiae</taxon>
        <taxon>Heteroscleromorpha</taxon>
        <taxon>Haplosclerida</taxon>
        <taxon>Niphatidae</taxon>
        <taxon>Amphimedon</taxon>
    </lineage>
</organism>
<sequence>MSNLLSSVLNDIERLNLIGFDFLDCEGKKRICRIKLLFGVFDFVAKAKVLNMIQFNGKYGCPTCLDPGVHRNNRHLYLPGSSYSLRTLEGIERAQNEGESRGEIVEGIKGTSVLHGHLHLVDAIPPDYMHCVLEGVTKSLLTFWTHSKY</sequence>
<proteinExistence type="predicted"/>
<protein>
    <submittedName>
        <fullName evidence="1">Uncharacterized protein</fullName>
    </submittedName>
</protein>
<reference evidence="1" key="1">
    <citation type="submission" date="2017-05" db="UniProtKB">
        <authorList>
            <consortium name="EnsemblMetazoa"/>
        </authorList>
    </citation>
    <scope>IDENTIFICATION</scope>
</reference>
<dbReference type="EnsemblMetazoa" id="Aqu2.1.27980_001">
    <property type="protein sequence ID" value="Aqu2.1.27980_001"/>
    <property type="gene ID" value="Aqu2.1.27980"/>
</dbReference>
<dbReference type="OMA" id="PRVYCIS"/>